<protein>
    <submittedName>
        <fullName evidence="2">Uncharacterized protein</fullName>
    </submittedName>
</protein>
<sequence>MPVLVAESFAPPKPPAIAHRDVDSESAHPEEEGQDERSEFESDDGHRRHDADGIPSEFDDVDSIDVTQVAVVEQDASIIVNGYVGDVVTRLQIDQDLMMHQDADISVIIDGDGHFLVLIDQDMRIDQDVQIDVDMFDVDGVLYVDIFLRDTIEIEQDTAIDVRITDGAPGGAVDVNQSIEMDQDVDIDVDIEDELEERYVVDVGVLVTQTIDADQCAVVDIEDWNGEIDLDLDTIQAATVEQQTIVQADLVLI</sequence>
<organism evidence="2 3">
    <name type="scientific">Mesorhizobium amorphae CCNWGS0123</name>
    <dbReference type="NCBI Taxonomy" id="1082933"/>
    <lineage>
        <taxon>Bacteria</taxon>
        <taxon>Pseudomonadati</taxon>
        <taxon>Pseudomonadota</taxon>
        <taxon>Alphaproteobacteria</taxon>
        <taxon>Hyphomicrobiales</taxon>
        <taxon>Phyllobacteriaceae</taxon>
        <taxon>Mesorhizobium</taxon>
    </lineage>
</organism>
<gene>
    <name evidence="2" type="ORF">MEA186_12703</name>
</gene>
<feature type="region of interest" description="Disordered" evidence="1">
    <location>
        <begin position="1"/>
        <end position="59"/>
    </location>
</feature>
<dbReference type="KEGG" id="mamo:A6B35_18370"/>
<keyword evidence="3" id="KW-1185">Reference proteome</keyword>
<reference evidence="2 3" key="1">
    <citation type="journal article" date="2012" name="J. Bacteriol.">
        <title>Draft Genome Sequence of Plant Growth-Promoting Rhizobium Mesorhizobium amorphae, Isolated from Zinc-Lead Mine Tailings.</title>
        <authorList>
            <person name="Hao X."/>
            <person name="Lin Y."/>
            <person name="Johnstone L."/>
            <person name="Baltrus D.A."/>
            <person name="Miller S.J."/>
            <person name="Wei G."/>
            <person name="Rensing C."/>
        </authorList>
    </citation>
    <scope>NUCLEOTIDE SEQUENCE [LARGE SCALE GENOMIC DNA]</scope>
    <source>
        <strain evidence="2 3">CCNWGS0123</strain>
    </source>
</reference>
<evidence type="ECO:0000256" key="1">
    <source>
        <dbReference type="SAM" id="MobiDB-lite"/>
    </source>
</evidence>
<feature type="compositionally biased region" description="Basic and acidic residues" evidence="1">
    <location>
        <begin position="18"/>
        <end position="52"/>
    </location>
</feature>
<name>G6Y9C1_9HYPH</name>
<proteinExistence type="predicted"/>
<dbReference type="EMBL" id="AGSN01000101">
    <property type="protein sequence ID" value="EHH11627.1"/>
    <property type="molecule type" value="Genomic_DNA"/>
</dbReference>
<evidence type="ECO:0000313" key="3">
    <source>
        <dbReference type="Proteomes" id="UP000002949"/>
    </source>
</evidence>
<evidence type="ECO:0000313" key="2">
    <source>
        <dbReference type="EMBL" id="EHH11627.1"/>
    </source>
</evidence>
<dbReference type="AlphaFoldDB" id="G6Y9C1"/>
<dbReference type="PATRIC" id="fig|1082933.3.peg.2464"/>
<dbReference type="eggNOG" id="ENOG5033YQG">
    <property type="taxonomic scope" value="Bacteria"/>
</dbReference>
<dbReference type="STRING" id="1082933.A6B35_18370"/>
<dbReference type="Proteomes" id="UP000002949">
    <property type="component" value="Unassembled WGS sequence"/>
</dbReference>
<accession>G6Y9C1</accession>